<dbReference type="Proteomes" id="UP000027222">
    <property type="component" value="Unassembled WGS sequence"/>
</dbReference>
<dbReference type="AlphaFoldDB" id="A0A067U2S1"/>
<feature type="compositionally biased region" description="Low complexity" evidence="1">
    <location>
        <begin position="196"/>
        <end position="206"/>
    </location>
</feature>
<proteinExistence type="predicted"/>
<sequence>MQRVGSARPALISSASKLCRYSTENAPQPPRLLVKEWGGIVIPSREEIQEKAARRKAETQKPTHTTDISYLKNASERSLAGRLARAEANSIPKPAVSTLSQEEIQALTKKRREARLARETGDTAKLAEKANAVLRDFSPIAVSKAIYAAMDAPRPLPQSSNPSIIPEIQRRPPLTSFATTNPPVRHDWEQPPPAQVPSQKSPSSQPRVAVSQEKVPVSIKPSENSNLLEQFSAPIVNDPENPQNVTNKKGEKIVETHPASQRELLSAAIARRREERLRREARGSAFSLPSEGGFEGGSSTTPLEDMASSIAKRRAERLKRQQLGAEGNMSQEYDGRFSSNRQRQGPRLGSKSNHSRAGSRAEAVSEKELEIALGAEQEAEVPGNFGPEFSGPEPISNTLSEIFSNSSSTTTSYLNAVSTAVSNQLAAHPSPVATNYSRYVSKAMKPLFSTPPVELGPVDFARLTLSHHGGISLPKRRQAVDIITQASARMRPASTHVSKGPAQAQAAA</sequence>
<feature type="compositionally biased region" description="Low complexity" evidence="1">
    <location>
        <begin position="286"/>
        <end position="302"/>
    </location>
</feature>
<evidence type="ECO:0000256" key="1">
    <source>
        <dbReference type="SAM" id="MobiDB-lite"/>
    </source>
</evidence>
<gene>
    <name evidence="2" type="ORF">GALMADRAFT_261384</name>
</gene>
<keyword evidence="3" id="KW-1185">Reference proteome</keyword>
<feature type="region of interest" description="Disordered" evidence="1">
    <location>
        <begin position="275"/>
        <end position="364"/>
    </location>
</feature>
<evidence type="ECO:0000313" key="2">
    <source>
        <dbReference type="EMBL" id="KDR85698.1"/>
    </source>
</evidence>
<reference evidence="3" key="1">
    <citation type="journal article" date="2014" name="Proc. Natl. Acad. Sci. U.S.A.">
        <title>Extensive sampling of basidiomycete genomes demonstrates inadequacy of the white-rot/brown-rot paradigm for wood decay fungi.</title>
        <authorList>
            <person name="Riley R."/>
            <person name="Salamov A.A."/>
            <person name="Brown D.W."/>
            <person name="Nagy L.G."/>
            <person name="Floudas D."/>
            <person name="Held B.W."/>
            <person name="Levasseur A."/>
            <person name="Lombard V."/>
            <person name="Morin E."/>
            <person name="Otillar R."/>
            <person name="Lindquist E.A."/>
            <person name="Sun H."/>
            <person name="LaButti K.M."/>
            <person name="Schmutz J."/>
            <person name="Jabbour D."/>
            <person name="Luo H."/>
            <person name="Baker S.E."/>
            <person name="Pisabarro A.G."/>
            <person name="Walton J.D."/>
            <person name="Blanchette R.A."/>
            <person name="Henrissat B."/>
            <person name="Martin F."/>
            <person name="Cullen D."/>
            <person name="Hibbett D.S."/>
            <person name="Grigoriev I.V."/>
        </authorList>
    </citation>
    <scope>NUCLEOTIDE SEQUENCE [LARGE SCALE GENOMIC DNA]</scope>
    <source>
        <strain evidence="3">CBS 339.88</strain>
    </source>
</reference>
<name>A0A067U2S1_GALM3</name>
<feature type="region of interest" description="Disordered" evidence="1">
    <location>
        <begin position="155"/>
        <end position="260"/>
    </location>
</feature>
<accession>A0A067U2S1</accession>
<dbReference type="HOGENOM" id="CLU_536405_0_0_1"/>
<dbReference type="EMBL" id="KL142367">
    <property type="protein sequence ID" value="KDR85698.1"/>
    <property type="molecule type" value="Genomic_DNA"/>
</dbReference>
<organism evidence="2 3">
    <name type="scientific">Galerina marginata (strain CBS 339.88)</name>
    <dbReference type="NCBI Taxonomy" id="685588"/>
    <lineage>
        <taxon>Eukaryota</taxon>
        <taxon>Fungi</taxon>
        <taxon>Dikarya</taxon>
        <taxon>Basidiomycota</taxon>
        <taxon>Agaricomycotina</taxon>
        <taxon>Agaricomycetes</taxon>
        <taxon>Agaricomycetidae</taxon>
        <taxon>Agaricales</taxon>
        <taxon>Agaricineae</taxon>
        <taxon>Strophariaceae</taxon>
        <taxon>Galerina</taxon>
    </lineage>
</organism>
<protein>
    <submittedName>
        <fullName evidence="2">Uncharacterized protein</fullName>
    </submittedName>
</protein>
<evidence type="ECO:0000313" key="3">
    <source>
        <dbReference type="Proteomes" id="UP000027222"/>
    </source>
</evidence>
<dbReference type="OrthoDB" id="2971908at2759"/>